<protein>
    <submittedName>
        <fullName evidence="2">Endonuclease VII domain-containing protein</fullName>
    </submittedName>
</protein>
<proteinExistence type="predicted"/>
<keyword evidence="2" id="KW-0255">Endonuclease</keyword>
<dbReference type="InterPro" id="IPR004211">
    <property type="entry name" value="Endonuclease_7"/>
</dbReference>
<evidence type="ECO:0000313" key="3">
    <source>
        <dbReference type="Proteomes" id="UP001596972"/>
    </source>
</evidence>
<sequence>MIAAKKCKDCGKVKAATEFWKRKASPDGLALYCRDCFAQRNSASYRKKQAALGKKTKDFRRRRDDPEGMKYCPRCETVKAIEEFGSNRSKRSGNSSYCKPCWNTITREHRERRHGSSRNYLLKLRYGVTEEEVRQMIAQQGGICVICLRAAAKHVDHDHFSGAVRRILCFKCNGALGQFEDEPERMLLAADYLELRGSQARMLENEVGGPVFGGPDRVRTDPRWRERRASTSRPRHYHLRQKYGITDEDADWLLRRQVGLCGVCSDRPGEHIDHDHRTGAVRGIACTGCNTGMGQFGDDPTTLRRAADYVMGELVKMVTTPDGTTRLSFTHPDVDPASVPLDGWKPYRDADGEHRRGDPSLWSRAGEGLTPLEVLVREIVARSRASGRAPVPGGAARS</sequence>
<name>A0ABW3EU68_9ACTN</name>
<feature type="region of interest" description="Disordered" evidence="1">
    <location>
        <begin position="340"/>
        <end position="364"/>
    </location>
</feature>
<dbReference type="Pfam" id="PF02945">
    <property type="entry name" value="Endonuclease_7"/>
    <property type="match status" value="2"/>
</dbReference>
<dbReference type="RefSeq" id="WP_378302899.1">
    <property type="nucleotide sequence ID" value="NZ_JBHTJA010000063.1"/>
</dbReference>
<feature type="region of interest" description="Disordered" evidence="1">
    <location>
        <begin position="206"/>
        <end position="229"/>
    </location>
</feature>
<dbReference type="EMBL" id="JBHTJA010000063">
    <property type="protein sequence ID" value="MFD0903762.1"/>
    <property type="molecule type" value="Genomic_DNA"/>
</dbReference>
<feature type="compositionally biased region" description="Basic and acidic residues" evidence="1">
    <location>
        <begin position="345"/>
        <end position="358"/>
    </location>
</feature>
<evidence type="ECO:0000313" key="2">
    <source>
        <dbReference type="EMBL" id="MFD0903762.1"/>
    </source>
</evidence>
<organism evidence="2 3">
    <name type="scientific">Actinomadura sediminis</name>
    <dbReference type="NCBI Taxonomy" id="1038904"/>
    <lineage>
        <taxon>Bacteria</taxon>
        <taxon>Bacillati</taxon>
        <taxon>Actinomycetota</taxon>
        <taxon>Actinomycetes</taxon>
        <taxon>Streptosporangiales</taxon>
        <taxon>Thermomonosporaceae</taxon>
        <taxon>Actinomadura</taxon>
    </lineage>
</organism>
<dbReference type="GO" id="GO:0004519">
    <property type="term" value="F:endonuclease activity"/>
    <property type="evidence" value="ECO:0007669"/>
    <property type="project" value="UniProtKB-KW"/>
</dbReference>
<dbReference type="InterPro" id="IPR038563">
    <property type="entry name" value="Endonuclease_7_sf"/>
</dbReference>
<comment type="caution">
    <text evidence="2">The sequence shown here is derived from an EMBL/GenBank/DDBJ whole genome shotgun (WGS) entry which is preliminary data.</text>
</comment>
<keyword evidence="3" id="KW-1185">Reference proteome</keyword>
<dbReference type="Gene3D" id="3.40.1800.10">
    <property type="entry name" value="His-Me finger endonucleases"/>
    <property type="match status" value="2"/>
</dbReference>
<dbReference type="SUPFAM" id="SSF54060">
    <property type="entry name" value="His-Me finger endonucleases"/>
    <property type="match status" value="2"/>
</dbReference>
<gene>
    <name evidence="2" type="ORF">ACFQ11_25475</name>
</gene>
<keyword evidence="2" id="KW-0540">Nuclease</keyword>
<reference evidence="3" key="1">
    <citation type="journal article" date="2019" name="Int. J. Syst. Evol. Microbiol.">
        <title>The Global Catalogue of Microorganisms (GCM) 10K type strain sequencing project: providing services to taxonomists for standard genome sequencing and annotation.</title>
        <authorList>
            <consortium name="The Broad Institute Genomics Platform"/>
            <consortium name="The Broad Institute Genome Sequencing Center for Infectious Disease"/>
            <person name="Wu L."/>
            <person name="Ma J."/>
        </authorList>
    </citation>
    <scope>NUCLEOTIDE SEQUENCE [LARGE SCALE GENOMIC DNA]</scope>
    <source>
        <strain evidence="3">JCM 31202</strain>
    </source>
</reference>
<accession>A0ABW3EU68</accession>
<evidence type="ECO:0000256" key="1">
    <source>
        <dbReference type="SAM" id="MobiDB-lite"/>
    </source>
</evidence>
<dbReference type="InterPro" id="IPR044925">
    <property type="entry name" value="His-Me_finger_sf"/>
</dbReference>
<keyword evidence="2" id="KW-0378">Hydrolase</keyword>
<dbReference type="Proteomes" id="UP001596972">
    <property type="component" value="Unassembled WGS sequence"/>
</dbReference>
<feature type="compositionally biased region" description="Basic and acidic residues" evidence="1">
    <location>
        <begin position="216"/>
        <end position="229"/>
    </location>
</feature>